<feature type="compositionally biased region" description="Basic and acidic residues" evidence="4">
    <location>
        <begin position="213"/>
        <end position="231"/>
    </location>
</feature>
<evidence type="ECO:0000256" key="3">
    <source>
        <dbReference type="PROSITE-ProRule" id="PRU00176"/>
    </source>
</evidence>
<dbReference type="InterPro" id="IPR037856">
    <property type="entry name" value="Sdc1/DPY30"/>
</dbReference>
<evidence type="ECO:0000256" key="4">
    <source>
        <dbReference type="SAM" id="MobiDB-lite"/>
    </source>
</evidence>
<dbReference type="Proteomes" id="UP001153709">
    <property type="component" value="Chromosome 7"/>
</dbReference>
<evidence type="ECO:0000313" key="6">
    <source>
        <dbReference type="EMBL" id="CAG9838486.1"/>
    </source>
</evidence>
<feature type="compositionally biased region" description="Basic and acidic residues" evidence="4">
    <location>
        <begin position="238"/>
        <end position="249"/>
    </location>
</feature>
<evidence type="ECO:0000256" key="1">
    <source>
        <dbReference type="ARBA" id="ARBA00010849"/>
    </source>
</evidence>
<dbReference type="PANTHER" id="PTHR23356">
    <property type="entry name" value="DPY30-RELATED"/>
    <property type="match status" value="1"/>
</dbReference>
<dbReference type="OrthoDB" id="432281at2759"/>
<dbReference type="InterPro" id="IPR007858">
    <property type="entry name" value="Dpy-30_motif"/>
</dbReference>
<dbReference type="GO" id="GO:0048188">
    <property type="term" value="C:Set1C/COMPASS complex"/>
    <property type="evidence" value="ECO:0007669"/>
    <property type="project" value="InterPro"/>
</dbReference>
<protein>
    <recommendedName>
        <fullName evidence="5">RRM domain-containing protein</fullName>
    </recommendedName>
</protein>
<dbReference type="InterPro" id="IPR049630">
    <property type="entry name" value="DYDC-like_DD"/>
</dbReference>
<dbReference type="InterPro" id="IPR000504">
    <property type="entry name" value="RRM_dom"/>
</dbReference>
<accession>A0A9N9TA25</accession>
<proteinExistence type="inferred from homology"/>
<dbReference type="EMBL" id="OU898282">
    <property type="protein sequence ID" value="CAG9838486.1"/>
    <property type="molecule type" value="Genomic_DNA"/>
</dbReference>
<organism evidence="6 7">
    <name type="scientific">Diabrotica balteata</name>
    <name type="common">Banded cucumber beetle</name>
    <dbReference type="NCBI Taxonomy" id="107213"/>
    <lineage>
        <taxon>Eukaryota</taxon>
        <taxon>Metazoa</taxon>
        <taxon>Ecdysozoa</taxon>
        <taxon>Arthropoda</taxon>
        <taxon>Hexapoda</taxon>
        <taxon>Insecta</taxon>
        <taxon>Pterygota</taxon>
        <taxon>Neoptera</taxon>
        <taxon>Endopterygota</taxon>
        <taxon>Coleoptera</taxon>
        <taxon>Polyphaga</taxon>
        <taxon>Cucujiformia</taxon>
        <taxon>Chrysomeloidea</taxon>
        <taxon>Chrysomelidae</taxon>
        <taxon>Galerucinae</taxon>
        <taxon>Diabroticina</taxon>
        <taxon>Diabroticites</taxon>
        <taxon>Diabrotica</taxon>
    </lineage>
</organism>
<dbReference type="SUPFAM" id="SSF54928">
    <property type="entry name" value="RNA-binding domain, RBD"/>
    <property type="match status" value="1"/>
</dbReference>
<dbReference type="Pfam" id="PF05186">
    <property type="entry name" value="Dpy-30"/>
    <property type="match status" value="1"/>
</dbReference>
<dbReference type="AlphaFoldDB" id="A0A9N9TA25"/>
<feature type="compositionally biased region" description="Gly residues" evidence="4">
    <location>
        <begin position="170"/>
        <end position="212"/>
    </location>
</feature>
<dbReference type="CDD" id="cd22966">
    <property type="entry name" value="DD_DYDC-like"/>
    <property type="match status" value="1"/>
</dbReference>
<dbReference type="GO" id="GO:0003723">
    <property type="term" value="F:RNA binding"/>
    <property type="evidence" value="ECO:0007669"/>
    <property type="project" value="UniProtKB-UniRule"/>
</dbReference>
<dbReference type="InterPro" id="IPR035979">
    <property type="entry name" value="RBD_domain_sf"/>
</dbReference>
<keyword evidence="2 3" id="KW-0694">RNA-binding</keyword>
<dbReference type="InterPro" id="IPR012677">
    <property type="entry name" value="Nucleotide-bd_a/b_plait_sf"/>
</dbReference>
<sequence>MSSQDVSYLKEHLGTPLTLALAEITAIQPRDPIHYLGHWLFKYRYNEEVATIKHIEISQLTEERERLAKIRWTPGRSSTTTKVFVGSLPPDATPDDLKKLFEPYGNIAECDIANKCGFLHLEDAELAMKAIDELNGVEFMGSKISVEKGRVKPRRSGGGPRGGRERGGPYSRGGGDFRGRNGGYGGGRDGGPYRGGGGFDRGGRSGGYGGGDRGYDDRRGGRPAYDDRRAEPAGFDSYDDRRGGYERDPYAAGYGDHSAGYERQGAYDNRGGYEDRRGAAGAYDQRSAQPDGLYSRRDMAPKPRAASAGGGYQERDRGYGGRPAEGYGNSYAAASGGATAARSGYDSAYPPLPQQRGFFHRLFKPKSPTKLLKVSLKLNRTCADLDVNCAKYCACAHAFKKYEDRQSATFHNFASVMGKRD</sequence>
<evidence type="ECO:0000256" key="2">
    <source>
        <dbReference type="ARBA" id="ARBA00022884"/>
    </source>
</evidence>
<name>A0A9N9TA25_DIABA</name>
<dbReference type="Gene3D" id="3.30.70.330">
    <property type="match status" value="1"/>
</dbReference>
<dbReference type="Pfam" id="PF00076">
    <property type="entry name" value="RRM_1"/>
    <property type="match status" value="1"/>
</dbReference>
<dbReference type="Gene3D" id="1.20.890.10">
    <property type="entry name" value="cAMP-dependent protein kinase regulatory subunit, dimerization-anchoring domain"/>
    <property type="match status" value="1"/>
</dbReference>
<keyword evidence="7" id="KW-1185">Reference proteome</keyword>
<feature type="domain" description="RRM" evidence="5">
    <location>
        <begin position="81"/>
        <end position="151"/>
    </location>
</feature>
<dbReference type="PROSITE" id="PS50102">
    <property type="entry name" value="RRM"/>
    <property type="match status" value="1"/>
</dbReference>
<dbReference type="SMART" id="SM00360">
    <property type="entry name" value="RRM"/>
    <property type="match status" value="1"/>
</dbReference>
<evidence type="ECO:0000259" key="5">
    <source>
        <dbReference type="PROSITE" id="PS50102"/>
    </source>
</evidence>
<feature type="region of interest" description="Disordered" evidence="4">
    <location>
        <begin position="148"/>
        <end position="323"/>
    </location>
</feature>
<reference evidence="6" key="1">
    <citation type="submission" date="2022-01" db="EMBL/GenBank/DDBJ databases">
        <authorList>
            <person name="King R."/>
        </authorList>
    </citation>
    <scope>NUCLEOTIDE SEQUENCE</scope>
</reference>
<dbReference type="PANTHER" id="PTHR23356:SF16">
    <property type="entry name" value="DPY30 DOMAIN CONTAINING 2"/>
    <property type="match status" value="1"/>
</dbReference>
<comment type="similarity">
    <text evidence="1">Belongs to the dpy-30 family.</text>
</comment>
<gene>
    <name evidence="6" type="ORF">DIABBA_LOCUS11376</name>
</gene>
<evidence type="ECO:0000313" key="7">
    <source>
        <dbReference type="Proteomes" id="UP001153709"/>
    </source>
</evidence>